<reference evidence="2 3" key="1">
    <citation type="submission" date="2018-06" db="EMBL/GenBank/DDBJ databases">
        <authorList>
            <consortium name="Pathogen Informatics"/>
            <person name="Doyle S."/>
        </authorList>
    </citation>
    <scope>NUCLEOTIDE SEQUENCE [LARGE SCALE GENOMIC DNA]</scope>
    <source>
        <strain evidence="2 3">NCTC13456</strain>
    </source>
</reference>
<name>A0A376GDN2_9FLAO</name>
<organism evidence="2 3">
    <name type="scientific">Empedobacter falsenii</name>
    <dbReference type="NCBI Taxonomy" id="343874"/>
    <lineage>
        <taxon>Bacteria</taxon>
        <taxon>Pseudomonadati</taxon>
        <taxon>Bacteroidota</taxon>
        <taxon>Flavobacteriia</taxon>
        <taxon>Flavobacteriales</taxon>
        <taxon>Weeksellaceae</taxon>
        <taxon>Empedobacter</taxon>
    </lineage>
</organism>
<proteinExistence type="predicted"/>
<dbReference type="InterPro" id="IPR036761">
    <property type="entry name" value="TTHA0802/YceI-like_sf"/>
</dbReference>
<dbReference type="PROSITE" id="PS51257">
    <property type="entry name" value="PROKAR_LIPOPROTEIN"/>
    <property type="match status" value="1"/>
</dbReference>
<dbReference type="SMART" id="SM00867">
    <property type="entry name" value="YceI"/>
    <property type="match status" value="1"/>
</dbReference>
<dbReference type="RefSeq" id="WP_038331326.1">
    <property type="nucleotide sequence ID" value="NZ_JSYQ01000003.1"/>
</dbReference>
<protein>
    <submittedName>
        <fullName evidence="2">Uncharacterized conserved protein</fullName>
    </submittedName>
</protein>
<sequence>MRIIIIMAIAGSMFVACNNSGNKVQTADEQQVLNQSGTSFYVDTLNSSLQWKGFHKGGLNPRFGILNVEGKVYISQNKLSAGSFTIDMNSVKTDEKSIDLSTTGGKTAADMDAHLKNADFFETDKYPVAKFELTNVLEDSTTKGYYIVSGNLSLKDKTVNIQFPAQINISEQQVQINANFTINRKDWGLSYGTEGDPRDWLISKDVEITLNINANK</sequence>
<dbReference type="PANTHER" id="PTHR34406">
    <property type="entry name" value="PROTEIN YCEI"/>
    <property type="match status" value="1"/>
</dbReference>
<feature type="domain" description="Lipid/polyisoprenoid-binding YceI-like" evidence="1">
    <location>
        <begin position="39"/>
        <end position="215"/>
    </location>
</feature>
<evidence type="ECO:0000259" key="1">
    <source>
        <dbReference type="SMART" id="SM00867"/>
    </source>
</evidence>
<dbReference type="STRING" id="343874.GCA_000805695_02005"/>
<dbReference type="AlphaFoldDB" id="A0A376GDN2"/>
<dbReference type="OrthoDB" id="951410at2"/>
<dbReference type="Proteomes" id="UP000254737">
    <property type="component" value="Unassembled WGS sequence"/>
</dbReference>
<gene>
    <name evidence="2" type="ORF">NCTC13456_02537</name>
</gene>
<evidence type="ECO:0000313" key="3">
    <source>
        <dbReference type="Proteomes" id="UP000254737"/>
    </source>
</evidence>
<dbReference type="Pfam" id="PF04264">
    <property type="entry name" value="YceI"/>
    <property type="match status" value="1"/>
</dbReference>
<dbReference type="InterPro" id="IPR007372">
    <property type="entry name" value="Lipid/polyisoprenoid-bd_YceI"/>
</dbReference>
<accession>A0A376GDN2</accession>
<dbReference type="EMBL" id="UFXS01000001">
    <property type="protein sequence ID" value="STD58909.1"/>
    <property type="molecule type" value="Genomic_DNA"/>
</dbReference>
<evidence type="ECO:0000313" key="2">
    <source>
        <dbReference type="EMBL" id="STD58909.1"/>
    </source>
</evidence>
<dbReference type="Gene3D" id="2.40.128.110">
    <property type="entry name" value="Lipid/polyisoprenoid-binding, YceI-like"/>
    <property type="match status" value="1"/>
</dbReference>
<dbReference type="SUPFAM" id="SSF101874">
    <property type="entry name" value="YceI-like"/>
    <property type="match status" value="1"/>
</dbReference>
<dbReference type="PANTHER" id="PTHR34406:SF1">
    <property type="entry name" value="PROTEIN YCEI"/>
    <property type="match status" value="1"/>
</dbReference>